<dbReference type="HAMAP" id="MF_01928">
    <property type="entry name" value="PurK"/>
    <property type="match status" value="1"/>
</dbReference>
<evidence type="ECO:0000256" key="2">
    <source>
        <dbReference type="ARBA" id="ARBA00022741"/>
    </source>
</evidence>
<dbReference type="PROSITE" id="PS50975">
    <property type="entry name" value="ATP_GRASP"/>
    <property type="match status" value="1"/>
</dbReference>
<reference evidence="8 9" key="1">
    <citation type="submission" date="2015-01" db="EMBL/GenBank/DDBJ databases">
        <title>Deinococcus puniceus/DY1/ whole genome sequencing.</title>
        <authorList>
            <person name="Kim M.K."/>
            <person name="Srinivasan S."/>
            <person name="Lee J.-J."/>
        </authorList>
    </citation>
    <scope>NUCLEOTIDE SEQUENCE [LARGE SCALE GENOMIC DNA]</scope>
    <source>
        <strain evidence="8 9">DY1</strain>
    </source>
</reference>
<feature type="binding site" evidence="5">
    <location>
        <position position="101"/>
    </location>
    <ligand>
        <name>ATP</name>
        <dbReference type="ChEBI" id="CHEBI:30616"/>
    </ligand>
</feature>
<gene>
    <name evidence="5 6" type="primary">purK</name>
    <name evidence="8" type="ORF">SU48_01785</name>
</gene>
<comment type="pathway">
    <text evidence="5 6">Purine metabolism; IMP biosynthesis via de novo pathway; 5-amino-1-(5-phospho-D-ribosyl)imidazole-4-carboxylate from 5-amino-1-(5-phospho-D-ribosyl)imidazole (N5-CAIR route): step 1/2.</text>
</comment>
<feature type="binding site" evidence="5">
    <location>
        <begin position="176"/>
        <end position="179"/>
    </location>
    <ligand>
        <name>ATP</name>
        <dbReference type="ChEBI" id="CHEBI:30616"/>
    </ligand>
</feature>
<evidence type="ECO:0000259" key="7">
    <source>
        <dbReference type="PROSITE" id="PS50975"/>
    </source>
</evidence>
<dbReference type="InterPro" id="IPR011761">
    <property type="entry name" value="ATP-grasp"/>
</dbReference>
<dbReference type="InterPro" id="IPR054350">
    <property type="entry name" value="PurT/PurK_preATP-grasp"/>
</dbReference>
<dbReference type="InterPro" id="IPR040686">
    <property type="entry name" value="PurK_C"/>
</dbReference>
<evidence type="ECO:0000256" key="4">
    <source>
        <dbReference type="ARBA" id="ARBA00022840"/>
    </source>
</evidence>
<evidence type="ECO:0000256" key="3">
    <source>
        <dbReference type="ARBA" id="ARBA00022755"/>
    </source>
</evidence>
<dbReference type="PANTHER" id="PTHR11609">
    <property type="entry name" value="PURINE BIOSYNTHESIS PROTEIN 6/7, PUR6/7"/>
    <property type="match status" value="1"/>
</dbReference>
<dbReference type="NCBIfam" id="TIGR01161">
    <property type="entry name" value="purK"/>
    <property type="match status" value="1"/>
</dbReference>
<keyword evidence="1 5" id="KW-0436">Ligase</keyword>
<dbReference type="GO" id="GO:0034028">
    <property type="term" value="F:5-(carboxyamino)imidazole ribonucleotide synthase activity"/>
    <property type="evidence" value="ECO:0007669"/>
    <property type="project" value="UniProtKB-UniRule"/>
</dbReference>
<organism evidence="8 9">
    <name type="scientific">Deinococcus puniceus</name>
    <dbReference type="NCBI Taxonomy" id="1182568"/>
    <lineage>
        <taxon>Bacteria</taxon>
        <taxon>Thermotogati</taxon>
        <taxon>Deinococcota</taxon>
        <taxon>Deinococci</taxon>
        <taxon>Deinococcales</taxon>
        <taxon>Deinococcaceae</taxon>
        <taxon>Deinococcus</taxon>
    </lineage>
</organism>
<evidence type="ECO:0000256" key="6">
    <source>
        <dbReference type="RuleBase" id="RU361200"/>
    </source>
</evidence>
<dbReference type="InterPro" id="IPR005875">
    <property type="entry name" value="PurK"/>
</dbReference>
<dbReference type="Gene3D" id="3.30.1490.20">
    <property type="entry name" value="ATP-grasp fold, A domain"/>
    <property type="match status" value="1"/>
</dbReference>
<dbReference type="GO" id="GO:0006189">
    <property type="term" value="P:'de novo' IMP biosynthetic process"/>
    <property type="evidence" value="ECO:0007669"/>
    <property type="project" value="UniProtKB-UniRule"/>
</dbReference>
<dbReference type="SUPFAM" id="SSF52440">
    <property type="entry name" value="PreATP-grasp domain"/>
    <property type="match status" value="1"/>
</dbReference>
<accession>A0A172T6W6</accession>
<comment type="function">
    <text evidence="5">Catalyzes the ATP-dependent conversion of 5-aminoimidazole ribonucleotide (AIR) and HCO(3)(-) to N5-carboxyaminoimidazole ribonucleotide (N5-CAIR).</text>
</comment>
<dbReference type="Proteomes" id="UP000077363">
    <property type="component" value="Chromosome"/>
</dbReference>
<evidence type="ECO:0000313" key="8">
    <source>
        <dbReference type="EMBL" id="ANE42694.1"/>
    </source>
</evidence>
<dbReference type="OrthoDB" id="9804625at2"/>
<dbReference type="InterPro" id="IPR011054">
    <property type="entry name" value="Rudment_hybrid_motif"/>
</dbReference>
<sequence>MREGLTLGILGGGQLAQMLALAALPLGVRVVVLEPDPNAPARLCAEHLHAAYTDAEGLARLAECSAVTLEFENVPTQALEALAGRVPVRPGTALLERTKHRAREKEALRAAGVHAAPFVVIESDADLQGALATVGGRGILKTSELGYDGKGQARVNSDAELSEAWAGMGGAACVLEGLVPFVREVSLSVARTAAGAVAFGPLIENVHREGILRTSVFPATDAETLEPRARELARACAESWALEGLMTLEFFVLDGGQVGSTQLLVNEVAPRVHNSGHLTQDGGGLSQFEAQVRAVLGLPLADWRPLHPTAMVNIVGTDYVEGQPLHPDWDGIDALPGTHLHLYHKTWRARRKLGHVNLVAADAEALAARLAELERLIP</sequence>
<name>A0A172T6W6_9DEIO</name>
<dbReference type="Pfam" id="PF17769">
    <property type="entry name" value="PurK_C"/>
    <property type="match status" value="1"/>
</dbReference>
<dbReference type="EC" id="6.3.4.18" evidence="5 6"/>
<dbReference type="RefSeq" id="WP_064013747.1">
    <property type="nucleotide sequence ID" value="NZ_CP011387.1"/>
</dbReference>
<feature type="domain" description="ATP-grasp" evidence="7">
    <location>
        <begin position="105"/>
        <end position="296"/>
    </location>
</feature>
<dbReference type="PANTHER" id="PTHR11609:SF5">
    <property type="entry name" value="PHOSPHORIBOSYLAMINOIMIDAZOLE CARBOXYLASE"/>
    <property type="match status" value="1"/>
</dbReference>
<comment type="catalytic activity">
    <reaction evidence="5 6">
        <text>5-amino-1-(5-phospho-beta-D-ribosyl)imidazole + hydrogencarbonate + ATP = 5-carboxyamino-1-(5-phospho-D-ribosyl)imidazole + ADP + phosphate + 2 H(+)</text>
        <dbReference type="Rhea" id="RHEA:19317"/>
        <dbReference type="ChEBI" id="CHEBI:15378"/>
        <dbReference type="ChEBI" id="CHEBI:17544"/>
        <dbReference type="ChEBI" id="CHEBI:30616"/>
        <dbReference type="ChEBI" id="CHEBI:43474"/>
        <dbReference type="ChEBI" id="CHEBI:58730"/>
        <dbReference type="ChEBI" id="CHEBI:137981"/>
        <dbReference type="ChEBI" id="CHEBI:456216"/>
        <dbReference type="EC" id="6.3.4.18"/>
    </reaction>
</comment>
<dbReference type="GO" id="GO:0004638">
    <property type="term" value="F:phosphoribosylaminoimidazole carboxylase activity"/>
    <property type="evidence" value="ECO:0007669"/>
    <property type="project" value="InterPro"/>
</dbReference>
<evidence type="ECO:0000313" key="9">
    <source>
        <dbReference type="Proteomes" id="UP000077363"/>
    </source>
</evidence>
<comment type="similarity">
    <text evidence="5 6">Belongs to the PurK/PurT family.</text>
</comment>
<dbReference type="EMBL" id="CP011387">
    <property type="protein sequence ID" value="ANE42694.1"/>
    <property type="molecule type" value="Genomic_DNA"/>
</dbReference>
<dbReference type="InterPro" id="IPR016185">
    <property type="entry name" value="PreATP-grasp_dom_sf"/>
</dbReference>
<dbReference type="GO" id="GO:0046872">
    <property type="term" value="F:metal ion binding"/>
    <property type="evidence" value="ECO:0007669"/>
    <property type="project" value="InterPro"/>
</dbReference>
<comment type="subunit">
    <text evidence="5 6">Homodimer.</text>
</comment>
<dbReference type="Pfam" id="PF02222">
    <property type="entry name" value="ATP-grasp"/>
    <property type="match status" value="1"/>
</dbReference>
<evidence type="ECO:0000256" key="1">
    <source>
        <dbReference type="ARBA" id="ARBA00022598"/>
    </source>
</evidence>
<comment type="function">
    <text evidence="6">Catalyzes the ATP-dependent conversion of 5-aminoimidazole ribonucleotide (AIR) and HCO(3)- to N5-carboxyaminoimidazole ribonucleotide (N5-CAIR).</text>
</comment>
<feature type="binding site" evidence="5">
    <location>
        <position position="141"/>
    </location>
    <ligand>
        <name>ATP</name>
        <dbReference type="ChEBI" id="CHEBI:30616"/>
    </ligand>
</feature>
<keyword evidence="2 5" id="KW-0547">Nucleotide-binding</keyword>
<feature type="binding site" evidence="5">
    <location>
        <position position="184"/>
    </location>
    <ligand>
        <name>ATP</name>
        <dbReference type="ChEBI" id="CHEBI:30616"/>
    </ligand>
</feature>
<keyword evidence="4 5" id="KW-0067">ATP-binding</keyword>
<dbReference type="AlphaFoldDB" id="A0A172T6W6"/>
<dbReference type="Gene3D" id="3.30.470.20">
    <property type="entry name" value="ATP-grasp fold, B domain"/>
    <property type="match status" value="1"/>
</dbReference>
<dbReference type="Gene3D" id="3.40.50.20">
    <property type="match status" value="1"/>
</dbReference>
<feature type="binding site" evidence="5">
    <location>
        <position position="207"/>
    </location>
    <ligand>
        <name>ATP</name>
        <dbReference type="ChEBI" id="CHEBI:30616"/>
    </ligand>
</feature>
<dbReference type="UniPathway" id="UPA00074">
    <property type="reaction ID" value="UER00942"/>
</dbReference>
<dbReference type="GO" id="GO:0005829">
    <property type="term" value="C:cytosol"/>
    <property type="evidence" value="ECO:0007669"/>
    <property type="project" value="TreeGrafter"/>
</dbReference>
<dbReference type="NCBIfam" id="NF004679">
    <property type="entry name" value="PRK06019.1-5"/>
    <property type="match status" value="1"/>
</dbReference>
<evidence type="ECO:0000256" key="5">
    <source>
        <dbReference type="HAMAP-Rule" id="MF_01928"/>
    </source>
</evidence>
<keyword evidence="3 5" id="KW-0658">Purine biosynthesis</keyword>
<dbReference type="KEGG" id="dpu:SU48_01785"/>
<dbReference type="SUPFAM" id="SSF51246">
    <property type="entry name" value="Rudiment single hybrid motif"/>
    <property type="match status" value="1"/>
</dbReference>
<feature type="binding site" evidence="5">
    <location>
        <begin position="266"/>
        <end position="267"/>
    </location>
    <ligand>
        <name>ATP</name>
        <dbReference type="ChEBI" id="CHEBI:30616"/>
    </ligand>
</feature>
<dbReference type="PATRIC" id="fig|1182568.3.peg.375"/>
<dbReference type="InterPro" id="IPR013815">
    <property type="entry name" value="ATP_grasp_subdomain_1"/>
</dbReference>
<dbReference type="FunFam" id="3.30.1490.20:FF:000015">
    <property type="entry name" value="N5-carboxyaminoimidazole ribonucleotide synthase"/>
    <property type="match status" value="1"/>
</dbReference>
<proteinExistence type="inferred from homology"/>
<dbReference type="InterPro" id="IPR003135">
    <property type="entry name" value="ATP-grasp_carboxylate-amine"/>
</dbReference>
<dbReference type="GO" id="GO:0005524">
    <property type="term" value="F:ATP binding"/>
    <property type="evidence" value="ECO:0007669"/>
    <property type="project" value="UniProtKB-UniRule"/>
</dbReference>
<keyword evidence="9" id="KW-1185">Reference proteome</keyword>
<protein>
    <recommendedName>
        <fullName evidence="5 6">N5-carboxyaminoimidazole ribonucleotide synthase</fullName>
        <shortName evidence="5 6">N5-CAIR synthase</shortName>
        <ecNumber evidence="5 6">6.3.4.18</ecNumber>
    </recommendedName>
    <alternativeName>
        <fullName evidence="5 6">5-(carboxyamino)imidazole ribonucleotide synthetase</fullName>
    </alternativeName>
</protein>
<dbReference type="Pfam" id="PF22660">
    <property type="entry name" value="RS_preATP-grasp-like"/>
    <property type="match status" value="1"/>
</dbReference>
<feature type="binding site" evidence="5">
    <location>
        <begin position="146"/>
        <end position="152"/>
    </location>
    <ligand>
        <name>ATP</name>
        <dbReference type="ChEBI" id="CHEBI:30616"/>
    </ligand>
</feature>
<dbReference type="SUPFAM" id="SSF56059">
    <property type="entry name" value="Glutathione synthetase ATP-binding domain-like"/>
    <property type="match status" value="1"/>
</dbReference>
<dbReference type="STRING" id="1182568.SU48_01785"/>